<dbReference type="RefSeq" id="WP_012828691.1">
    <property type="nucleotide sequence ID" value="NC_013440.1"/>
</dbReference>
<reference evidence="1 2" key="1">
    <citation type="journal article" date="2010" name="Stand. Genomic Sci.">
        <title>Complete genome sequence of Haliangium ochraceum type strain (SMP-2).</title>
        <authorList>
            <consortium name="US DOE Joint Genome Institute (JGI-PGF)"/>
            <person name="Ivanova N."/>
            <person name="Daum C."/>
            <person name="Lang E."/>
            <person name="Abt B."/>
            <person name="Kopitz M."/>
            <person name="Saunders E."/>
            <person name="Lapidus A."/>
            <person name="Lucas S."/>
            <person name="Glavina Del Rio T."/>
            <person name="Nolan M."/>
            <person name="Tice H."/>
            <person name="Copeland A."/>
            <person name="Cheng J.F."/>
            <person name="Chen F."/>
            <person name="Bruce D."/>
            <person name="Goodwin L."/>
            <person name="Pitluck S."/>
            <person name="Mavromatis K."/>
            <person name="Pati A."/>
            <person name="Mikhailova N."/>
            <person name="Chen A."/>
            <person name="Palaniappan K."/>
            <person name="Land M."/>
            <person name="Hauser L."/>
            <person name="Chang Y.J."/>
            <person name="Jeffries C.D."/>
            <person name="Detter J.C."/>
            <person name="Brettin T."/>
            <person name="Rohde M."/>
            <person name="Goker M."/>
            <person name="Bristow J."/>
            <person name="Markowitz V."/>
            <person name="Eisen J.A."/>
            <person name="Hugenholtz P."/>
            <person name="Kyrpides N.C."/>
            <person name="Klenk H.P."/>
        </authorList>
    </citation>
    <scope>NUCLEOTIDE SEQUENCE [LARGE SCALE GENOMIC DNA]</scope>
    <source>
        <strain evidence="2">DSM 14365 / CIP 107738 / JCM 11303 / AJ 13395 / SMP-2</strain>
    </source>
</reference>
<dbReference type="AlphaFoldDB" id="D0LX50"/>
<protein>
    <recommendedName>
        <fullName evidence="3">PBS lyase HEAT domain protein repeat-containing protein</fullName>
    </recommendedName>
</protein>
<dbReference type="Pfam" id="PF12765">
    <property type="entry name" value="Cohesin_HEAT"/>
    <property type="match status" value="1"/>
</dbReference>
<dbReference type="STRING" id="502025.Hoch_3590"/>
<dbReference type="EMBL" id="CP001804">
    <property type="protein sequence ID" value="ACY16092.1"/>
    <property type="molecule type" value="Genomic_DNA"/>
</dbReference>
<evidence type="ECO:0008006" key="3">
    <source>
        <dbReference type="Google" id="ProtNLM"/>
    </source>
</evidence>
<dbReference type="HOGENOM" id="CLU_518533_0_0_7"/>
<dbReference type="InterPro" id="IPR016024">
    <property type="entry name" value="ARM-type_fold"/>
</dbReference>
<evidence type="ECO:0000313" key="2">
    <source>
        <dbReference type="Proteomes" id="UP000001880"/>
    </source>
</evidence>
<gene>
    <name evidence="1" type="ordered locus">Hoch_3590</name>
</gene>
<name>D0LX50_HALO1</name>
<organism evidence="1 2">
    <name type="scientific">Haliangium ochraceum (strain DSM 14365 / JCM 11303 / SMP-2)</name>
    <dbReference type="NCBI Taxonomy" id="502025"/>
    <lineage>
        <taxon>Bacteria</taxon>
        <taxon>Pseudomonadati</taxon>
        <taxon>Myxococcota</taxon>
        <taxon>Polyangia</taxon>
        <taxon>Haliangiales</taxon>
        <taxon>Kofleriaceae</taxon>
        <taxon>Haliangium</taxon>
    </lineage>
</organism>
<keyword evidence="2" id="KW-1185">Reference proteome</keyword>
<dbReference type="InterPro" id="IPR026003">
    <property type="entry name" value="Cohesin_HEAT"/>
</dbReference>
<dbReference type="Proteomes" id="UP000001880">
    <property type="component" value="Chromosome"/>
</dbReference>
<sequence>MVPLASLTPLARTAAAAEAPPPPVVGPRRVGLALVALLALSAIAACAPPAVGQARTLLERGDYAGAASVASTGLDAHPDEDELWRLRVEATLAGGDASAALALYREYADGRGEHDRDLLHRLAKRTLAQGLRVPSAQVRAASVAAIERREIISLAQAVAARMDDEDDAVAAAAAIALLNSAPGARQLAAQLLRSRDPVARARVLAGIARKLGAPTRGEQRAALGDPDAEVRRTAVRALADMLTADDVAALTALAAEEPAPAVRAAALRALRTRAGRSEDRAALAAAAARGLADEHISARRAALDLLIALAAKAEGASENQAEAALAELAARAEPALAVPAATALRDAQPALLEQAVTRALADDDASVRALAVGAAHRLPDARARELARASLTDPEPGVRAAAAGALLYLADLEARAQDERQALREQAGDALRALLASPALAERAHLRLRVAVDLYILGDAAAAAALRELFAAADAGVRQAAVDAYRSVRQRRGGVAPELTHALAQALADPAPLVRVRAAERLLEG</sequence>
<evidence type="ECO:0000313" key="1">
    <source>
        <dbReference type="EMBL" id="ACY16092.1"/>
    </source>
</evidence>
<proteinExistence type="predicted"/>
<dbReference type="SUPFAM" id="SSF48371">
    <property type="entry name" value="ARM repeat"/>
    <property type="match status" value="1"/>
</dbReference>
<dbReference type="Pfam" id="PF13646">
    <property type="entry name" value="HEAT_2"/>
    <property type="match status" value="1"/>
</dbReference>
<dbReference type="KEGG" id="hoh:Hoch_3590"/>
<accession>D0LX50</accession>
<dbReference type="Gene3D" id="1.25.10.10">
    <property type="entry name" value="Leucine-rich Repeat Variant"/>
    <property type="match status" value="2"/>
</dbReference>
<dbReference type="InterPro" id="IPR011989">
    <property type="entry name" value="ARM-like"/>
</dbReference>